<feature type="chain" id="PRO_5008128174" evidence="1">
    <location>
        <begin position="26"/>
        <end position="195"/>
    </location>
</feature>
<keyword evidence="3" id="KW-1185">Reference proteome</keyword>
<organism evidence="2 3">
    <name type="scientific">Anopheles culicifacies</name>
    <dbReference type="NCBI Taxonomy" id="139723"/>
    <lineage>
        <taxon>Eukaryota</taxon>
        <taxon>Metazoa</taxon>
        <taxon>Ecdysozoa</taxon>
        <taxon>Arthropoda</taxon>
        <taxon>Hexapoda</taxon>
        <taxon>Insecta</taxon>
        <taxon>Pterygota</taxon>
        <taxon>Neoptera</taxon>
        <taxon>Endopterygota</taxon>
        <taxon>Diptera</taxon>
        <taxon>Nematocera</taxon>
        <taxon>Culicoidea</taxon>
        <taxon>Culicidae</taxon>
        <taxon>Anophelinae</taxon>
        <taxon>Anopheles</taxon>
        <taxon>culicifacies species complex</taxon>
    </lineage>
</organism>
<evidence type="ECO:0000313" key="3">
    <source>
        <dbReference type="Proteomes" id="UP000075883"/>
    </source>
</evidence>
<proteinExistence type="predicted"/>
<dbReference type="Proteomes" id="UP000075883">
    <property type="component" value="Unassembled WGS sequence"/>
</dbReference>
<sequence>MAPSSTIFRWLLLCAACAFLEPISAGEFYTNSRPVTESGNATCPDATAVRDVKPQNCCHSFLGLHNAIIDCLSRPVSGITCIGYCLVQNFRAQKMLTSMSLTVSNLIAVGPKLIAHYEQCHNHLLEFAVGNPFNDDFRRIVCDDRLEAFFECMVKMWLLDCMGYDDTNAKCVELQNVVKTSECRLQSFFTNIGTK</sequence>
<reference evidence="3" key="1">
    <citation type="submission" date="2013-09" db="EMBL/GenBank/DDBJ databases">
        <title>The Genome Sequence of Anopheles culicifacies species A.</title>
        <authorList>
            <consortium name="The Broad Institute Genomics Platform"/>
            <person name="Neafsey D.E."/>
            <person name="Besansky N."/>
            <person name="Howell P."/>
            <person name="Walton C."/>
            <person name="Young S.K."/>
            <person name="Zeng Q."/>
            <person name="Gargeya S."/>
            <person name="Fitzgerald M."/>
            <person name="Haas B."/>
            <person name="Abouelleil A."/>
            <person name="Allen A.W."/>
            <person name="Alvarado L."/>
            <person name="Arachchi H.M."/>
            <person name="Berlin A.M."/>
            <person name="Chapman S.B."/>
            <person name="Gainer-Dewar J."/>
            <person name="Goldberg J."/>
            <person name="Griggs A."/>
            <person name="Gujja S."/>
            <person name="Hansen M."/>
            <person name="Howarth C."/>
            <person name="Imamovic A."/>
            <person name="Ireland A."/>
            <person name="Larimer J."/>
            <person name="McCowan C."/>
            <person name="Murphy C."/>
            <person name="Pearson M."/>
            <person name="Poon T.W."/>
            <person name="Priest M."/>
            <person name="Roberts A."/>
            <person name="Saif S."/>
            <person name="Shea T."/>
            <person name="Sisk P."/>
            <person name="Sykes S."/>
            <person name="Wortman J."/>
            <person name="Nusbaum C."/>
            <person name="Birren B."/>
        </authorList>
    </citation>
    <scope>NUCLEOTIDE SEQUENCE [LARGE SCALE GENOMIC DNA]</scope>
    <source>
        <strain evidence="3">A-37</strain>
    </source>
</reference>
<name>A0A182MCZ1_9DIPT</name>
<dbReference type="EnsemblMetazoa" id="ACUA015270-RA">
    <property type="protein sequence ID" value="ACUA015270-PA"/>
    <property type="gene ID" value="ACUA015270"/>
</dbReference>
<feature type="signal peptide" evidence="1">
    <location>
        <begin position="1"/>
        <end position="25"/>
    </location>
</feature>
<protein>
    <submittedName>
        <fullName evidence="2">Uncharacterized protein</fullName>
    </submittedName>
</protein>
<accession>A0A182MCZ1</accession>
<dbReference type="EMBL" id="AXCM01001909">
    <property type="status" value="NOT_ANNOTATED_CDS"/>
    <property type="molecule type" value="Genomic_DNA"/>
</dbReference>
<keyword evidence="1" id="KW-0732">Signal</keyword>
<dbReference type="VEuPathDB" id="VectorBase:ACUA015270"/>
<reference evidence="2" key="2">
    <citation type="submission" date="2020-05" db="UniProtKB">
        <authorList>
            <consortium name="EnsemblMetazoa"/>
        </authorList>
    </citation>
    <scope>IDENTIFICATION</scope>
    <source>
        <strain evidence="2">A-37</strain>
    </source>
</reference>
<evidence type="ECO:0000256" key="1">
    <source>
        <dbReference type="SAM" id="SignalP"/>
    </source>
</evidence>
<evidence type="ECO:0000313" key="2">
    <source>
        <dbReference type="EnsemblMetazoa" id="ACUA015270-PA"/>
    </source>
</evidence>
<dbReference type="AlphaFoldDB" id="A0A182MCZ1"/>